<dbReference type="Proteomes" id="UP001172630">
    <property type="component" value="Unassembled WGS sequence"/>
</dbReference>
<accession>A0ABT7KE41</accession>
<evidence type="ECO:0000313" key="2">
    <source>
        <dbReference type="EMBL" id="MDL2406884.1"/>
    </source>
</evidence>
<dbReference type="PANTHER" id="PTHR43031:SF1">
    <property type="entry name" value="PYRIDINE NUCLEOTIDE-DISULPHIDE OXIDOREDUCTASE"/>
    <property type="match status" value="1"/>
</dbReference>
<keyword evidence="3" id="KW-1185">Reference proteome</keyword>
<dbReference type="InterPro" id="IPR036873">
    <property type="entry name" value="Rhodanese-like_dom_sf"/>
</dbReference>
<dbReference type="EMBL" id="JARFYN010000016">
    <property type="protein sequence ID" value="MDL2406884.1"/>
    <property type="molecule type" value="Genomic_DNA"/>
</dbReference>
<dbReference type="RefSeq" id="WP_285880039.1">
    <property type="nucleotide sequence ID" value="NZ_JARFYN010000016.1"/>
</dbReference>
<dbReference type="SMART" id="SM00450">
    <property type="entry name" value="RHOD"/>
    <property type="match status" value="3"/>
</dbReference>
<dbReference type="InterPro" id="IPR001763">
    <property type="entry name" value="Rhodanese-like_dom"/>
</dbReference>
<dbReference type="PANTHER" id="PTHR43031">
    <property type="entry name" value="FAD-DEPENDENT OXIDOREDUCTASE"/>
    <property type="match status" value="1"/>
</dbReference>
<proteinExistence type="predicted"/>
<gene>
    <name evidence="2" type="ORF">PY650_14685</name>
</gene>
<evidence type="ECO:0000313" key="3">
    <source>
        <dbReference type="Proteomes" id="UP001172630"/>
    </source>
</evidence>
<protein>
    <submittedName>
        <fullName evidence="2">Rhodanese-like domain-containing protein</fullName>
    </submittedName>
</protein>
<dbReference type="PROSITE" id="PS50206">
    <property type="entry name" value="RHODANESE_3"/>
    <property type="match status" value="3"/>
</dbReference>
<feature type="domain" description="Rhodanese" evidence="1">
    <location>
        <begin position="277"/>
        <end position="364"/>
    </location>
</feature>
<dbReference type="InterPro" id="IPR001307">
    <property type="entry name" value="Thiosulphate_STrfase_CS"/>
</dbReference>
<comment type="caution">
    <text evidence="2">The sequence shown here is derived from an EMBL/GenBank/DDBJ whole genome shotgun (WGS) entry which is preliminary data.</text>
</comment>
<dbReference type="PROSITE" id="PS00380">
    <property type="entry name" value="RHODANESE_1"/>
    <property type="match status" value="1"/>
</dbReference>
<dbReference type="SUPFAM" id="SSF52821">
    <property type="entry name" value="Rhodanese/Cell cycle control phosphatase"/>
    <property type="match status" value="3"/>
</dbReference>
<feature type="domain" description="Rhodanese" evidence="1">
    <location>
        <begin position="141"/>
        <end position="232"/>
    </location>
</feature>
<dbReference type="Gene3D" id="3.40.250.10">
    <property type="entry name" value="Rhodanese-like domain"/>
    <property type="match status" value="3"/>
</dbReference>
<sequence length="364" mass="39209">MTQKTISRDTFRNWLADGKELAVLDIRDPADVGYASPLFATNLPTERVTREIGRFVPRAVVRTVLADGGDGAAARLAKELDKAGRPNVFALEGGIPAWTAGGNDAPLPTFDTPGVDFSVAVRDEKNTPVISAEELKKLRDAGEDVVVIDTRTVLEFSRDHVPGAVSVPGAELVLRFKDVVPSEKTRVVVSCAGLPRAILGAQTLIDAKVPNQVSYLHDGTKGWTGAGLALETGKIRVYDEASAAALDFAREHIQALSANDHFPEIDIATARQWAADPDRTTYLLDVRAPEEFEKSHLDGTLSSEGGQLLGVAYRTIAVRGARVVLIDDLLGVRARTVAHWLQRRGYEIAILLVDFASSELSAVA</sequence>
<evidence type="ECO:0000259" key="1">
    <source>
        <dbReference type="PROSITE" id="PS50206"/>
    </source>
</evidence>
<organism evidence="2 3">
    <name type="scientific">Rhizobium calliandrae</name>
    <dbReference type="NCBI Taxonomy" id="1312182"/>
    <lineage>
        <taxon>Bacteria</taxon>
        <taxon>Pseudomonadati</taxon>
        <taxon>Pseudomonadota</taxon>
        <taxon>Alphaproteobacteria</taxon>
        <taxon>Hyphomicrobiales</taxon>
        <taxon>Rhizobiaceae</taxon>
        <taxon>Rhizobium/Agrobacterium group</taxon>
        <taxon>Rhizobium</taxon>
    </lineage>
</organism>
<name>A0ABT7KE41_9HYPH</name>
<reference evidence="2" key="1">
    <citation type="submission" date="2023-06" db="EMBL/GenBank/DDBJ databases">
        <title>Phylogenetic Diversity of Rhizobium strains.</title>
        <authorList>
            <person name="Moura F.T."/>
            <person name="Helene L.C.F."/>
            <person name="Hungria M."/>
        </authorList>
    </citation>
    <scope>NUCLEOTIDE SEQUENCE</scope>
    <source>
        <strain evidence="2">CCGE524</strain>
    </source>
</reference>
<dbReference type="InterPro" id="IPR050229">
    <property type="entry name" value="GlpE_sulfurtransferase"/>
</dbReference>
<feature type="domain" description="Rhodanese" evidence="1">
    <location>
        <begin position="17"/>
        <end position="106"/>
    </location>
</feature>
<dbReference type="Pfam" id="PF00581">
    <property type="entry name" value="Rhodanese"/>
    <property type="match status" value="1"/>
</dbReference>